<feature type="compositionally biased region" description="Polar residues" evidence="1">
    <location>
        <begin position="63"/>
        <end position="77"/>
    </location>
</feature>
<feature type="region of interest" description="Disordered" evidence="1">
    <location>
        <begin position="138"/>
        <end position="161"/>
    </location>
</feature>
<accession>A0ABN9SGJ1</accession>
<comment type="caution">
    <text evidence="2">The sequence shown here is derived from an EMBL/GenBank/DDBJ whole genome shotgun (WGS) entry which is preliminary data.</text>
</comment>
<evidence type="ECO:0000313" key="3">
    <source>
        <dbReference type="Proteomes" id="UP001189429"/>
    </source>
</evidence>
<sequence length="713" mass="79671">MMREFSTPRGTPLSSTACSRTWTSSSKSVGMLLDLSSPGAAAWPSTPCSKTWTPGLRRRGPASPTSREMARSSSLPQMKSVHEGAGHLRAQSTGALHRSKTGGLLGGVSTSAEALNAQSQQDLLRLLGECRGEASLVRSTVSGKEGSRPVDDHGKGGATSDSFADLLDDALERIAALRRTMDNFDPKGNSGLRNSPSPLALQRGRAGDPGMSREDAEQLRGRLEAYKMGRRAEPDLPPLQPSPPKTPKKQPETDILLRNASPEALRRQSLDSKKLQLHKHAQLQDLRIELAVANRVTIVDARAHVIQKKLEQKTQQGARAVAMRRKNQPKLQQDGRDLRKDQMLEKWSTACVVGAFARQLLEELRVRRMSDKERMEYMARTGPFSRMHGPNASRFIQNAVVQSQSIQEMHLAPSGLVRLSEVATRLQYQMRRHRKQSQASCIVACLQAWRVAGRTFVTLKQFARRVVKMQQWWRRMSAHLQEVRDKVAKRWERLEMEPVERELSKAGRRHRAVVDPRAAPDDRAKVTRTPEDIRNRFVEYELRARRYALLPAIRCWEEDLAQWRSSWRSWSADREARRALGLEGTAIPAPLATWPPVRPTYLPKAHLPQERTRGCECPTWCPGRVGDEDILDMRRRCRTSPGGQGGWMRIAVEKGSVSGSRAAGGAVERGSKGIAEEFAADPGHVEEEELRQWGCSADRLPSASKEPPGRPAR</sequence>
<feature type="region of interest" description="Disordered" evidence="1">
    <location>
        <begin position="1"/>
        <end position="20"/>
    </location>
</feature>
<feature type="compositionally biased region" description="Pro residues" evidence="1">
    <location>
        <begin position="235"/>
        <end position="245"/>
    </location>
</feature>
<organism evidence="2 3">
    <name type="scientific">Prorocentrum cordatum</name>
    <dbReference type="NCBI Taxonomy" id="2364126"/>
    <lineage>
        <taxon>Eukaryota</taxon>
        <taxon>Sar</taxon>
        <taxon>Alveolata</taxon>
        <taxon>Dinophyceae</taxon>
        <taxon>Prorocentrales</taxon>
        <taxon>Prorocentraceae</taxon>
        <taxon>Prorocentrum</taxon>
    </lineage>
</organism>
<gene>
    <name evidence="2" type="ORF">PCOR1329_LOCUS28275</name>
</gene>
<name>A0ABN9SGJ1_9DINO</name>
<dbReference type="Proteomes" id="UP001189429">
    <property type="component" value="Unassembled WGS sequence"/>
</dbReference>
<evidence type="ECO:0000313" key="2">
    <source>
        <dbReference type="EMBL" id="CAK0829280.1"/>
    </source>
</evidence>
<feature type="compositionally biased region" description="Basic and acidic residues" evidence="1">
    <location>
        <begin position="145"/>
        <end position="155"/>
    </location>
</feature>
<dbReference type="EMBL" id="CAUYUJ010010402">
    <property type="protein sequence ID" value="CAK0829280.1"/>
    <property type="molecule type" value="Genomic_DNA"/>
</dbReference>
<feature type="region of interest" description="Disordered" evidence="1">
    <location>
        <begin position="182"/>
        <end position="216"/>
    </location>
</feature>
<protein>
    <submittedName>
        <fullName evidence="2">Uncharacterized protein</fullName>
    </submittedName>
</protein>
<reference evidence="2" key="1">
    <citation type="submission" date="2023-10" db="EMBL/GenBank/DDBJ databases">
        <authorList>
            <person name="Chen Y."/>
            <person name="Shah S."/>
            <person name="Dougan E. K."/>
            <person name="Thang M."/>
            <person name="Chan C."/>
        </authorList>
    </citation>
    <scope>NUCLEOTIDE SEQUENCE [LARGE SCALE GENOMIC DNA]</scope>
</reference>
<feature type="region of interest" description="Disordered" evidence="1">
    <location>
        <begin position="230"/>
        <end position="254"/>
    </location>
</feature>
<feature type="region of interest" description="Disordered" evidence="1">
    <location>
        <begin position="38"/>
        <end position="79"/>
    </location>
</feature>
<feature type="region of interest" description="Disordered" evidence="1">
    <location>
        <begin position="679"/>
        <end position="713"/>
    </location>
</feature>
<proteinExistence type="predicted"/>
<evidence type="ECO:0000256" key="1">
    <source>
        <dbReference type="SAM" id="MobiDB-lite"/>
    </source>
</evidence>
<feature type="compositionally biased region" description="Polar residues" evidence="1">
    <location>
        <begin position="8"/>
        <end position="20"/>
    </location>
</feature>
<keyword evidence="3" id="KW-1185">Reference proteome</keyword>